<feature type="domain" description="LarA-like N-terminal" evidence="1">
    <location>
        <begin position="8"/>
        <end position="201"/>
    </location>
</feature>
<protein>
    <submittedName>
        <fullName evidence="3">Uncharacterized protein</fullName>
    </submittedName>
</protein>
<dbReference type="RefSeq" id="WP_088553357.1">
    <property type="nucleotide sequence ID" value="NZ_BDGJ01000037.1"/>
</dbReference>
<gene>
    <name evidence="3" type="ORF">KKC1_10570</name>
</gene>
<dbReference type="EMBL" id="BDGJ01000037">
    <property type="protein sequence ID" value="GAW91896.1"/>
    <property type="molecule type" value="Genomic_DNA"/>
</dbReference>
<dbReference type="NCBIfam" id="NF033504">
    <property type="entry name" value="Ni_dep_LarA"/>
    <property type="match status" value="1"/>
</dbReference>
<accession>A0A1Z5HQT9</accession>
<evidence type="ECO:0000313" key="4">
    <source>
        <dbReference type="Proteomes" id="UP000197032"/>
    </source>
</evidence>
<dbReference type="InterPro" id="IPR018657">
    <property type="entry name" value="LarA-like_N"/>
</dbReference>
<comment type="caution">
    <text evidence="3">The sequence shown here is derived from an EMBL/GenBank/DDBJ whole genome shotgun (WGS) entry which is preliminary data.</text>
</comment>
<proteinExistence type="predicted"/>
<dbReference type="GO" id="GO:0050043">
    <property type="term" value="F:lactate racemase activity"/>
    <property type="evidence" value="ECO:0007669"/>
    <property type="project" value="InterPro"/>
</dbReference>
<feature type="domain" description="Lactate racemase C-terminal" evidence="2">
    <location>
        <begin position="270"/>
        <end position="407"/>
    </location>
</feature>
<dbReference type="OrthoDB" id="9770545at2"/>
<reference evidence="4" key="1">
    <citation type="journal article" date="2017" name="Appl. Environ. Microbiol.">
        <title>Genomic analysis of Calderihabitans maritimus KKC1, a thermophilic hydrogenogenic carboxydotrophic bacterium isolated from marine sediment.</title>
        <authorList>
            <person name="Omae K."/>
            <person name="Yoneda Y."/>
            <person name="Fukuyama Y."/>
            <person name="Yoshida T."/>
            <person name="Sako Y."/>
        </authorList>
    </citation>
    <scope>NUCLEOTIDE SEQUENCE [LARGE SCALE GENOMIC DNA]</scope>
    <source>
        <strain evidence="4">KKC1</strain>
    </source>
</reference>
<dbReference type="InterPro" id="IPR048068">
    <property type="entry name" value="LarA-like"/>
</dbReference>
<dbReference type="Pfam" id="PF21113">
    <property type="entry name" value="LarA_C"/>
    <property type="match status" value="1"/>
</dbReference>
<evidence type="ECO:0000313" key="3">
    <source>
        <dbReference type="EMBL" id="GAW91896.1"/>
    </source>
</evidence>
<dbReference type="Gene3D" id="3.40.50.11440">
    <property type="match status" value="1"/>
</dbReference>
<dbReference type="Pfam" id="PF09861">
    <property type="entry name" value="Lar_N"/>
    <property type="match status" value="1"/>
</dbReference>
<dbReference type="AlphaFoldDB" id="A0A1Z5HQT9"/>
<dbReference type="InterPro" id="IPR047926">
    <property type="entry name" value="Ni_dep_LarA"/>
</dbReference>
<dbReference type="InterPro" id="IPR043166">
    <property type="entry name" value="LarA-like_C"/>
</dbReference>
<keyword evidence="4" id="KW-1185">Reference proteome</keyword>
<name>A0A1Z5HQT9_9FIRM</name>
<dbReference type="PANTHER" id="PTHR33171:SF17">
    <property type="entry name" value="LARA-LIKE N-TERMINAL DOMAIN-CONTAINING PROTEIN"/>
    <property type="match status" value="1"/>
</dbReference>
<dbReference type="Proteomes" id="UP000197032">
    <property type="component" value="Unassembled WGS sequence"/>
</dbReference>
<dbReference type="PANTHER" id="PTHR33171">
    <property type="entry name" value="LAR_N DOMAIN-CONTAINING PROTEIN"/>
    <property type="match status" value="1"/>
</dbReference>
<sequence>MPVVELKYGSSYVEVNIPESSLYAVLNPEDLPGAKDPLQKVKDAIKNPIGSIPLKEMAGGKKNIAILASDISRPSPSHVLVPPIIEELRGAGVSYDDITVVFGLGYHRKHTEEEKKKLVGEEVYSRVKCIDHDINDCVFMGTTTRGTPVEVFRPVAEADLVIATGNLEFHYKAGYSGGDKALLPGVCSKRSIEANHIMMIRPGTMPGKADGNPMREDIEEAGRIANVKFIVNAVLNSRKEIVEVVAGDPIKAHREGTKYIDRMYKRNIKEKVDIVVASCGGFPKDINLYQAQKGLENASYAVKDGGSIILLAECREGLGETTFKEWMLKARSPHDPVQWIQKEFKLGAHKAAVICMVLERVKVYLVSSLDRNLVKDIFLIPVEAAQDALNMALKEYGENAKVLVLPYANSTLPYVEAMI</sequence>
<organism evidence="3 4">
    <name type="scientific">Calderihabitans maritimus</name>
    <dbReference type="NCBI Taxonomy" id="1246530"/>
    <lineage>
        <taxon>Bacteria</taxon>
        <taxon>Bacillati</taxon>
        <taxon>Bacillota</taxon>
        <taxon>Clostridia</taxon>
        <taxon>Neomoorellales</taxon>
        <taxon>Calderihabitantaceae</taxon>
        <taxon>Calderihabitans</taxon>
    </lineage>
</organism>
<evidence type="ECO:0000259" key="1">
    <source>
        <dbReference type="Pfam" id="PF09861"/>
    </source>
</evidence>
<evidence type="ECO:0000259" key="2">
    <source>
        <dbReference type="Pfam" id="PF21113"/>
    </source>
</evidence>
<dbReference type="InterPro" id="IPR048520">
    <property type="entry name" value="LarA_C"/>
</dbReference>
<dbReference type="Gene3D" id="3.90.226.30">
    <property type="match status" value="1"/>
</dbReference>